<name>A0A368G494_ANCCA</name>
<feature type="compositionally biased region" description="Polar residues" evidence="1">
    <location>
        <begin position="42"/>
        <end position="56"/>
    </location>
</feature>
<dbReference type="OrthoDB" id="10461010at2759"/>
<dbReference type="Proteomes" id="UP000252519">
    <property type="component" value="Unassembled WGS sequence"/>
</dbReference>
<sequence length="140" mass="15714">MKSRKRSNSTKLDAKRALEKEARILVPWSLDLDDDASASDIEQGTRTLNISAPSKSLDNEDEANSEGTDKEMKSEDSDVDDEEVTANADKESFLDSEEEENMEVADVPSSSKDDDYQKEFKVLGQTEFQPLKKIKYVTLS</sequence>
<dbReference type="AlphaFoldDB" id="A0A368G494"/>
<comment type="caution">
    <text evidence="2">The sequence shown here is derived from an EMBL/GenBank/DDBJ whole genome shotgun (WGS) entry which is preliminary data.</text>
</comment>
<accession>A0A368G494</accession>
<gene>
    <name evidence="2" type="ORF">ANCCAN_16309</name>
</gene>
<feature type="compositionally biased region" description="Basic and acidic residues" evidence="1">
    <location>
        <begin position="67"/>
        <end position="76"/>
    </location>
</feature>
<evidence type="ECO:0000256" key="1">
    <source>
        <dbReference type="SAM" id="MobiDB-lite"/>
    </source>
</evidence>
<reference evidence="2 3" key="1">
    <citation type="submission" date="2014-10" db="EMBL/GenBank/DDBJ databases">
        <title>Draft genome of the hookworm Ancylostoma caninum.</title>
        <authorList>
            <person name="Mitreva M."/>
        </authorList>
    </citation>
    <scope>NUCLEOTIDE SEQUENCE [LARGE SCALE GENOMIC DNA]</scope>
    <source>
        <strain evidence="2 3">Baltimore</strain>
    </source>
</reference>
<dbReference type="EMBL" id="JOJR01000442">
    <property type="protein sequence ID" value="RCN37795.1"/>
    <property type="molecule type" value="Genomic_DNA"/>
</dbReference>
<keyword evidence="3" id="KW-1185">Reference proteome</keyword>
<feature type="region of interest" description="Disordered" evidence="1">
    <location>
        <begin position="30"/>
        <end position="114"/>
    </location>
</feature>
<protein>
    <submittedName>
        <fullName evidence="2">Uncharacterized protein</fullName>
    </submittedName>
</protein>
<evidence type="ECO:0000313" key="3">
    <source>
        <dbReference type="Proteomes" id="UP000252519"/>
    </source>
</evidence>
<evidence type="ECO:0000313" key="2">
    <source>
        <dbReference type="EMBL" id="RCN37795.1"/>
    </source>
</evidence>
<proteinExistence type="predicted"/>
<feature type="compositionally biased region" description="Acidic residues" evidence="1">
    <location>
        <begin position="94"/>
        <end position="103"/>
    </location>
</feature>
<organism evidence="2 3">
    <name type="scientific">Ancylostoma caninum</name>
    <name type="common">Dog hookworm</name>
    <dbReference type="NCBI Taxonomy" id="29170"/>
    <lineage>
        <taxon>Eukaryota</taxon>
        <taxon>Metazoa</taxon>
        <taxon>Ecdysozoa</taxon>
        <taxon>Nematoda</taxon>
        <taxon>Chromadorea</taxon>
        <taxon>Rhabditida</taxon>
        <taxon>Rhabditina</taxon>
        <taxon>Rhabditomorpha</taxon>
        <taxon>Strongyloidea</taxon>
        <taxon>Ancylostomatidae</taxon>
        <taxon>Ancylostomatinae</taxon>
        <taxon>Ancylostoma</taxon>
    </lineage>
</organism>